<dbReference type="EMBL" id="FOKK01000002">
    <property type="protein sequence ID" value="SFA87891.1"/>
    <property type="molecule type" value="Genomic_DNA"/>
</dbReference>
<organism evidence="1 2">
    <name type="scientific">Algoriphagus aquimarinus</name>
    <dbReference type="NCBI Taxonomy" id="237018"/>
    <lineage>
        <taxon>Bacteria</taxon>
        <taxon>Pseudomonadati</taxon>
        <taxon>Bacteroidota</taxon>
        <taxon>Cytophagia</taxon>
        <taxon>Cytophagales</taxon>
        <taxon>Cyclobacteriaceae</taxon>
        <taxon>Algoriphagus</taxon>
    </lineage>
</organism>
<dbReference type="AlphaFoldDB" id="A0A1I0WGW6"/>
<gene>
    <name evidence="1" type="ORF">SAMN04489723_102135</name>
</gene>
<sequence length="100" mass="11555">MKFAEFYDLPLEDYNQLVFVPNDGCGSCIREGKAYITTHIDDPEILHIYVSRFHSDLSSFRDKPNFLLDKQMKALDFGIVTTGAMIYEVKKDSLYIIPIQ</sequence>
<protein>
    <submittedName>
        <fullName evidence="1">Uncharacterized protein</fullName>
    </submittedName>
</protein>
<keyword evidence="2" id="KW-1185">Reference proteome</keyword>
<name>A0A1I0WGW6_9BACT</name>
<dbReference type="OrthoDB" id="826030at2"/>
<accession>A0A1I0WGW6</accession>
<dbReference type="Proteomes" id="UP000198790">
    <property type="component" value="Unassembled WGS sequence"/>
</dbReference>
<evidence type="ECO:0000313" key="2">
    <source>
        <dbReference type="Proteomes" id="UP000198790"/>
    </source>
</evidence>
<evidence type="ECO:0000313" key="1">
    <source>
        <dbReference type="EMBL" id="SFA87891.1"/>
    </source>
</evidence>
<dbReference type="STRING" id="237018.SAMN04489723_102135"/>
<reference evidence="1 2" key="1">
    <citation type="submission" date="2016-10" db="EMBL/GenBank/DDBJ databases">
        <authorList>
            <person name="de Groot N.N."/>
        </authorList>
    </citation>
    <scope>NUCLEOTIDE SEQUENCE [LARGE SCALE GENOMIC DNA]</scope>
    <source>
        <strain evidence="1 2">DSM 23399</strain>
    </source>
</reference>
<proteinExistence type="predicted"/>
<dbReference type="RefSeq" id="WP_139229027.1">
    <property type="nucleotide sequence ID" value="NZ_FOKK01000002.1"/>
</dbReference>